<dbReference type="EMBL" id="KI659372">
    <property type="protein sequence ID" value="ETN79680.1"/>
    <property type="molecule type" value="Genomic_DNA"/>
</dbReference>
<organism evidence="1 2">
    <name type="scientific">Necator americanus</name>
    <name type="common">Human hookworm</name>
    <dbReference type="NCBI Taxonomy" id="51031"/>
    <lineage>
        <taxon>Eukaryota</taxon>
        <taxon>Metazoa</taxon>
        <taxon>Ecdysozoa</taxon>
        <taxon>Nematoda</taxon>
        <taxon>Chromadorea</taxon>
        <taxon>Rhabditida</taxon>
        <taxon>Rhabditina</taxon>
        <taxon>Rhabditomorpha</taxon>
        <taxon>Strongyloidea</taxon>
        <taxon>Ancylostomatidae</taxon>
        <taxon>Bunostominae</taxon>
        <taxon>Necator</taxon>
    </lineage>
</organism>
<reference evidence="2" key="1">
    <citation type="journal article" date="2014" name="Nat. Genet.">
        <title>Genome of the human hookworm Necator americanus.</title>
        <authorList>
            <person name="Tang Y.T."/>
            <person name="Gao X."/>
            <person name="Rosa B.A."/>
            <person name="Abubucker S."/>
            <person name="Hallsworth-Pepin K."/>
            <person name="Martin J."/>
            <person name="Tyagi R."/>
            <person name="Heizer E."/>
            <person name="Zhang X."/>
            <person name="Bhonagiri-Palsikar V."/>
            <person name="Minx P."/>
            <person name="Warren W.C."/>
            <person name="Wang Q."/>
            <person name="Zhan B."/>
            <person name="Hotez P.J."/>
            <person name="Sternberg P.W."/>
            <person name="Dougall A."/>
            <person name="Gaze S.T."/>
            <person name="Mulvenna J."/>
            <person name="Sotillo J."/>
            <person name="Ranganathan S."/>
            <person name="Rabelo E.M."/>
            <person name="Wilson R.K."/>
            <person name="Felgner P.L."/>
            <person name="Bethony J."/>
            <person name="Hawdon J.M."/>
            <person name="Gasser R.B."/>
            <person name="Loukas A."/>
            <person name="Mitreva M."/>
        </authorList>
    </citation>
    <scope>NUCLEOTIDE SEQUENCE [LARGE SCALE GENOMIC DNA]</scope>
</reference>
<accession>W2TCA1</accession>
<dbReference type="KEGG" id="nai:NECAME_09664"/>
<dbReference type="Proteomes" id="UP000053676">
    <property type="component" value="Unassembled WGS sequence"/>
</dbReference>
<evidence type="ECO:0000313" key="1">
    <source>
        <dbReference type="EMBL" id="ETN79680.1"/>
    </source>
</evidence>
<name>W2TCA1_NECAM</name>
<keyword evidence="2" id="KW-1185">Reference proteome</keyword>
<dbReference type="AlphaFoldDB" id="W2TCA1"/>
<evidence type="ECO:0000313" key="2">
    <source>
        <dbReference type="Proteomes" id="UP000053676"/>
    </source>
</evidence>
<proteinExistence type="predicted"/>
<protein>
    <submittedName>
        <fullName evidence="1">Uncharacterized protein</fullName>
    </submittedName>
</protein>
<sequence length="70" mass="8047">MLAIGHDGSKVLNQLNLVGPEEHLWLLHMVLAHFLTVDQNQNLSMFSRTTRKRCRLSTMPCQISPFDENL</sequence>
<gene>
    <name evidence="1" type="ORF">NECAME_09664</name>
</gene>